<proteinExistence type="predicted"/>
<dbReference type="PANTHER" id="PTHR33376">
    <property type="match status" value="1"/>
</dbReference>
<dbReference type="PANTHER" id="PTHR33376:SF2">
    <property type="entry name" value="DICARBOXYLATE-BINDING PERIPLASMIC PROTEIN"/>
    <property type="match status" value="1"/>
</dbReference>
<dbReference type="InterPro" id="IPR018389">
    <property type="entry name" value="DctP_fam"/>
</dbReference>
<keyword evidence="3" id="KW-1185">Reference proteome</keyword>
<dbReference type="Proteomes" id="UP000664044">
    <property type="component" value="Unassembled WGS sequence"/>
</dbReference>
<dbReference type="Gene3D" id="3.40.190.170">
    <property type="entry name" value="Bacterial extracellular solute-binding protein, family 7"/>
    <property type="match status" value="1"/>
</dbReference>
<dbReference type="RefSeq" id="WP_207034180.1">
    <property type="nucleotide sequence ID" value="NZ_JAFLNL010000006.1"/>
</dbReference>
<accession>A0ABS3G5U4</accession>
<evidence type="ECO:0000313" key="2">
    <source>
        <dbReference type="EMBL" id="MBO0354771.1"/>
    </source>
</evidence>
<name>A0ABS3G5U4_9FLAO</name>
<keyword evidence="1" id="KW-0732">Signal</keyword>
<dbReference type="PROSITE" id="PS51257">
    <property type="entry name" value="PROKAR_LIPOPROTEIN"/>
    <property type="match status" value="1"/>
</dbReference>
<reference evidence="2 3" key="1">
    <citation type="submission" date="2021-03" db="EMBL/GenBank/DDBJ databases">
        <title>Muricauda lutimaris sp. nov. and Muricauda ruestringensis sp. nov, two marine members of the Flavobacteriaceae isolated from deep sea sediments of Western Pacific.</title>
        <authorList>
            <person name="Zhao S."/>
            <person name="Liu R."/>
        </authorList>
    </citation>
    <scope>NUCLEOTIDE SEQUENCE [LARGE SCALE GENOMIC DNA]</scope>
    <source>
        <strain evidence="2 3">BC31-1-A7</strain>
    </source>
</reference>
<dbReference type="InterPro" id="IPR038404">
    <property type="entry name" value="TRAP_DctP_sf"/>
</dbReference>
<evidence type="ECO:0000313" key="3">
    <source>
        <dbReference type="Proteomes" id="UP000664044"/>
    </source>
</evidence>
<sequence length="324" mass="36690">MKTWFFILFAILLLSCKPDEENVNSIKLAHSLGVSHPVHEAMVYMADLIAEKSKGKLKIEIYPSSQLGSEKQSLELLQIGSLGMTKVSAAVMENFSPDLKVLGYPYIFKDDAHRFKIYDGEIGKKLLSGSEQFWLKGLTYFDAGNRSFYTKDTPIDSPKDLEGLKLRVMQSPTAIEMVKDFGGSPTPISWAELYTSLQQGVVDGAENNLPSFYTSKHYEVCKYFSKNEHTSIPDILVIGTLTWNKLSEQEKGWLMEAVEEATVLQRKLWEDAEREALTEIKKAGVQIIYPDKSLFEEKAKPMLQSLKEKNGHLYKLVQEIKSTE</sequence>
<evidence type="ECO:0000256" key="1">
    <source>
        <dbReference type="ARBA" id="ARBA00022729"/>
    </source>
</evidence>
<dbReference type="NCBIfam" id="TIGR00787">
    <property type="entry name" value="dctP"/>
    <property type="match status" value="1"/>
</dbReference>
<dbReference type="EMBL" id="JAFLNL010000006">
    <property type="protein sequence ID" value="MBO0354771.1"/>
    <property type="molecule type" value="Genomic_DNA"/>
</dbReference>
<dbReference type="CDD" id="cd13671">
    <property type="entry name" value="PBP2_TRAP_SBP_like_3"/>
    <property type="match status" value="1"/>
</dbReference>
<gene>
    <name evidence="2" type="ORF">J0656_12160</name>
</gene>
<dbReference type="NCBIfam" id="NF037995">
    <property type="entry name" value="TRAP_S1"/>
    <property type="match status" value="1"/>
</dbReference>
<dbReference type="InterPro" id="IPR004682">
    <property type="entry name" value="TRAP_DctP"/>
</dbReference>
<comment type="caution">
    <text evidence="2">The sequence shown here is derived from an EMBL/GenBank/DDBJ whole genome shotgun (WGS) entry which is preliminary data.</text>
</comment>
<dbReference type="PIRSF" id="PIRSF006470">
    <property type="entry name" value="DctB"/>
    <property type="match status" value="1"/>
</dbReference>
<organism evidence="2 3">
    <name type="scientific">Flagellimonas aurea</name>
    <dbReference type="NCBI Taxonomy" id="2915619"/>
    <lineage>
        <taxon>Bacteria</taxon>
        <taxon>Pseudomonadati</taxon>
        <taxon>Bacteroidota</taxon>
        <taxon>Flavobacteriia</taxon>
        <taxon>Flavobacteriales</taxon>
        <taxon>Flavobacteriaceae</taxon>
        <taxon>Flagellimonas</taxon>
    </lineage>
</organism>
<dbReference type="Pfam" id="PF03480">
    <property type="entry name" value="DctP"/>
    <property type="match status" value="1"/>
</dbReference>
<protein>
    <submittedName>
        <fullName evidence="2">TRAP transporter substrate-binding protein</fullName>
    </submittedName>
</protein>